<reference evidence="5 6" key="1">
    <citation type="journal article" date="2016" name="Proc. Natl. Acad. Sci. U.S.A.">
        <title>Comparative genomics of biotechnologically important yeasts.</title>
        <authorList>
            <person name="Riley R."/>
            <person name="Haridas S."/>
            <person name="Wolfe K.H."/>
            <person name="Lopes M.R."/>
            <person name="Hittinger C.T."/>
            <person name="Goeker M."/>
            <person name="Salamov A.A."/>
            <person name="Wisecaver J.H."/>
            <person name="Long T.M."/>
            <person name="Calvey C.H."/>
            <person name="Aerts A.L."/>
            <person name="Barry K.W."/>
            <person name="Choi C."/>
            <person name="Clum A."/>
            <person name="Coughlan A.Y."/>
            <person name="Deshpande S."/>
            <person name="Douglass A.P."/>
            <person name="Hanson S.J."/>
            <person name="Klenk H.-P."/>
            <person name="LaButti K.M."/>
            <person name="Lapidus A."/>
            <person name="Lindquist E.A."/>
            <person name="Lipzen A.M."/>
            <person name="Meier-Kolthoff J.P."/>
            <person name="Ohm R.A."/>
            <person name="Otillar R.P."/>
            <person name="Pangilinan J.L."/>
            <person name="Peng Y."/>
            <person name="Rokas A."/>
            <person name="Rosa C.A."/>
            <person name="Scheuner C."/>
            <person name="Sibirny A.A."/>
            <person name="Slot J.C."/>
            <person name="Stielow J.B."/>
            <person name="Sun H."/>
            <person name="Kurtzman C.P."/>
            <person name="Blackwell M."/>
            <person name="Grigoriev I.V."/>
            <person name="Jeffries T.W."/>
        </authorList>
    </citation>
    <scope>NUCLEOTIDE SEQUENCE [LARGE SCALE GENOMIC DNA]</scope>
    <source>
        <strain evidence="6">ATCC 58044 / CBS 1984 / NCYC 433 / NRRL Y-366-8</strain>
    </source>
</reference>
<proteinExistence type="predicted"/>
<evidence type="ECO:0000256" key="3">
    <source>
        <dbReference type="SAM" id="MobiDB-lite"/>
    </source>
</evidence>
<dbReference type="GeneID" id="30200549"/>
<dbReference type="PROSITE" id="PS00463">
    <property type="entry name" value="ZN2_CY6_FUNGAL_1"/>
    <property type="match status" value="1"/>
</dbReference>
<feature type="compositionally biased region" description="Polar residues" evidence="3">
    <location>
        <begin position="221"/>
        <end position="235"/>
    </location>
</feature>
<feature type="compositionally biased region" description="Polar residues" evidence="3">
    <location>
        <begin position="1"/>
        <end position="10"/>
    </location>
</feature>
<dbReference type="InterPro" id="IPR021858">
    <property type="entry name" value="Fun_TF"/>
</dbReference>
<feature type="region of interest" description="Disordered" evidence="3">
    <location>
        <begin position="1"/>
        <end position="33"/>
    </location>
</feature>
<comment type="subcellular location">
    <subcellularLocation>
        <location evidence="1">Nucleus</location>
    </subcellularLocation>
</comment>
<feature type="region of interest" description="Disordered" evidence="3">
    <location>
        <begin position="328"/>
        <end position="347"/>
    </location>
</feature>
<dbReference type="EMBL" id="KV454209">
    <property type="protein sequence ID" value="ODQ61498.1"/>
    <property type="molecule type" value="Genomic_DNA"/>
</dbReference>
<dbReference type="Pfam" id="PF00172">
    <property type="entry name" value="Zn_clus"/>
    <property type="match status" value="1"/>
</dbReference>
<dbReference type="InterPro" id="IPR001138">
    <property type="entry name" value="Zn2Cys6_DnaBD"/>
</dbReference>
<feature type="compositionally biased region" description="Polar residues" evidence="3">
    <location>
        <begin position="193"/>
        <end position="202"/>
    </location>
</feature>
<keyword evidence="2" id="KW-0539">Nucleus</keyword>
<dbReference type="SUPFAM" id="SSF57701">
    <property type="entry name" value="Zn2/Cys6 DNA-binding domain"/>
    <property type="match status" value="1"/>
</dbReference>
<feature type="compositionally biased region" description="Low complexity" evidence="3">
    <location>
        <begin position="170"/>
        <end position="187"/>
    </location>
</feature>
<dbReference type="PANTHER" id="PTHR37534:SF15">
    <property type="entry name" value="ZN(II)2CYS6 TRANSCRIPTION FACTOR (EUROFUNG)"/>
    <property type="match status" value="1"/>
</dbReference>
<evidence type="ECO:0000256" key="2">
    <source>
        <dbReference type="ARBA" id="ARBA00023242"/>
    </source>
</evidence>
<dbReference type="SMART" id="SM00066">
    <property type="entry name" value="GAL4"/>
    <property type="match status" value="1"/>
</dbReference>
<evidence type="ECO:0000259" key="4">
    <source>
        <dbReference type="PROSITE" id="PS50048"/>
    </source>
</evidence>
<name>A0A1E3P807_WICAA</name>
<dbReference type="STRING" id="683960.A0A1E3P807"/>
<dbReference type="Proteomes" id="UP000094112">
    <property type="component" value="Unassembled WGS sequence"/>
</dbReference>
<feature type="domain" description="Zn(2)-C6 fungal-type" evidence="4">
    <location>
        <begin position="34"/>
        <end position="62"/>
    </location>
</feature>
<dbReference type="OrthoDB" id="3886144at2759"/>
<keyword evidence="6" id="KW-1185">Reference proteome</keyword>
<dbReference type="GO" id="GO:0005634">
    <property type="term" value="C:nucleus"/>
    <property type="evidence" value="ECO:0007669"/>
    <property type="project" value="UniProtKB-SubCell"/>
</dbReference>
<dbReference type="RefSeq" id="XP_019040705.1">
    <property type="nucleotide sequence ID" value="XM_019183303.1"/>
</dbReference>
<evidence type="ECO:0000313" key="6">
    <source>
        <dbReference type="Proteomes" id="UP000094112"/>
    </source>
</evidence>
<dbReference type="Gene3D" id="4.10.240.10">
    <property type="entry name" value="Zn(2)-C6 fungal-type DNA-binding domain"/>
    <property type="match status" value="1"/>
</dbReference>
<dbReference type="PROSITE" id="PS50048">
    <property type="entry name" value="ZN2_CY6_FUNGAL_2"/>
    <property type="match status" value="1"/>
</dbReference>
<organism evidence="5 6">
    <name type="scientific">Wickerhamomyces anomalus (strain ATCC 58044 / CBS 1984 / NCYC 433 / NRRL Y-366-8)</name>
    <name type="common">Yeast</name>
    <name type="synonym">Hansenula anomala</name>
    <dbReference type="NCBI Taxonomy" id="683960"/>
    <lineage>
        <taxon>Eukaryota</taxon>
        <taxon>Fungi</taxon>
        <taxon>Dikarya</taxon>
        <taxon>Ascomycota</taxon>
        <taxon>Saccharomycotina</taxon>
        <taxon>Saccharomycetes</taxon>
        <taxon>Phaffomycetales</taxon>
        <taxon>Wickerhamomycetaceae</taxon>
        <taxon>Wickerhamomyces</taxon>
    </lineage>
</organism>
<dbReference type="Pfam" id="PF11951">
    <property type="entry name" value="Fungal_trans_2"/>
    <property type="match status" value="1"/>
</dbReference>
<feature type="region of interest" description="Disordered" evidence="3">
    <location>
        <begin position="85"/>
        <end position="111"/>
    </location>
</feature>
<feature type="region of interest" description="Disordered" evidence="3">
    <location>
        <begin position="166"/>
        <end position="275"/>
    </location>
</feature>
<protein>
    <recommendedName>
        <fullName evidence="4">Zn(2)-C6 fungal-type domain-containing protein</fullName>
    </recommendedName>
</protein>
<sequence length="844" mass="94700">MSTATATTKAQVPMSEKSATSSSVKPKNQKSRNGCLTCKKKRLKCDETKPSCNNCLKKNIECGGYSTNFRWKTFEETSTSFKVMKSTPKQASKKKTSLDQKKSNIPNPDQKKLEAKQVENVDQRIMMKRSLSLPESDIFQNALQQATLSIAGKTFQELAKQNELMALGKNPNGNNNSSTSVTSSSLPPETPTIDNNKIQHPQTIDPKPTNDVESAAPKQHSLPNSPINEPTTGLSPSIVDQFHYNLPSPMNHNNNKNQNKRRRLSNSVQTPNNDTFNNNNLITGLSPPAFLGSPSFSTLVRAFTDFDSMNIPSPSNIELSPKIEEAIEDDDEEDNSKSLEESQGALHSMRRANSVDSIFSSGSLPQYRKELITFSNSFNNNQQQQQDQFRLPPSFTISKKNELTTEFDKIANGFHKYTSTIMSIRDGPTENPWRTVIWPMALKHSVLFKSLASMTLLHIARNDEETKRIGMTYMKQAINELAQGLTDNSIPNEVALATCIALTVTETWSTQVTTGIAHLRGAKSIINKILKNHENSHQPISPTFKVLCNIFIYHDVLARIVSSQLIDSNAYDQNSEMIKYLKKVEAVEAEERQKSNSPESDTDEHVNRLLNGFSGVEVDDTIDPLLGCAQDLFLIIGRTASLITKTRSLNKISLSIVSNAVALKTELENWKHKQLIKQPKFEDPYCDLPSIIATAESYRYATLLYLHQAIPEIPSQTSRDLAEKVLMLLASIPTNSKTCLLHIFPLLVASCEMDDKEDRDWIIARWQVLSQLMGIGNIDRAYEIVKEVWRRKDSLNKGGDGFKWDIQDQIDALTADKRDDARGVNSWTHWSTVMKEWGWEILLG</sequence>
<accession>A0A1E3P807</accession>
<evidence type="ECO:0000313" key="5">
    <source>
        <dbReference type="EMBL" id="ODQ61498.1"/>
    </source>
</evidence>
<dbReference type="GO" id="GO:0000976">
    <property type="term" value="F:transcription cis-regulatory region binding"/>
    <property type="evidence" value="ECO:0007669"/>
    <property type="project" value="TreeGrafter"/>
</dbReference>
<evidence type="ECO:0000256" key="1">
    <source>
        <dbReference type="ARBA" id="ARBA00004123"/>
    </source>
</evidence>
<dbReference type="GO" id="GO:0000981">
    <property type="term" value="F:DNA-binding transcription factor activity, RNA polymerase II-specific"/>
    <property type="evidence" value="ECO:0007669"/>
    <property type="project" value="InterPro"/>
</dbReference>
<feature type="compositionally biased region" description="Polar residues" evidence="3">
    <location>
        <begin position="17"/>
        <end position="33"/>
    </location>
</feature>
<dbReference type="AlphaFoldDB" id="A0A1E3P807"/>
<dbReference type="GO" id="GO:0008270">
    <property type="term" value="F:zinc ion binding"/>
    <property type="evidence" value="ECO:0007669"/>
    <property type="project" value="InterPro"/>
</dbReference>
<dbReference type="PANTHER" id="PTHR37534">
    <property type="entry name" value="TRANSCRIPTIONAL ACTIVATOR PROTEIN UGA3"/>
    <property type="match status" value="1"/>
</dbReference>
<dbReference type="GO" id="GO:0045944">
    <property type="term" value="P:positive regulation of transcription by RNA polymerase II"/>
    <property type="evidence" value="ECO:0007669"/>
    <property type="project" value="TreeGrafter"/>
</dbReference>
<gene>
    <name evidence="5" type="ORF">WICANDRAFT_62054</name>
</gene>
<dbReference type="CDD" id="cd00067">
    <property type="entry name" value="GAL4"/>
    <property type="match status" value="1"/>
</dbReference>
<dbReference type="InterPro" id="IPR036864">
    <property type="entry name" value="Zn2-C6_fun-type_DNA-bd_sf"/>
</dbReference>
<feature type="compositionally biased region" description="Low complexity" evidence="3">
    <location>
        <begin position="245"/>
        <end position="257"/>
    </location>
</feature>